<evidence type="ECO:0000313" key="3">
    <source>
        <dbReference type="Proteomes" id="UP000008281"/>
    </source>
</evidence>
<dbReference type="eggNOG" id="ENOG502TFHM">
    <property type="taxonomic scope" value="Eukaryota"/>
</dbReference>
<feature type="transmembrane region" description="Helical" evidence="1">
    <location>
        <begin position="219"/>
        <end position="243"/>
    </location>
</feature>
<evidence type="ECO:0000256" key="1">
    <source>
        <dbReference type="SAM" id="Phobius"/>
    </source>
</evidence>
<evidence type="ECO:0000313" key="2">
    <source>
        <dbReference type="EMBL" id="EFP04768.1"/>
    </source>
</evidence>
<proteinExistence type="predicted"/>
<reference evidence="2" key="1">
    <citation type="submission" date="2007-07" db="EMBL/GenBank/DDBJ databases">
        <title>PCAP assembly of the Caenorhabditis remanei genome.</title>
        <authorList>
            <consortium name="The Caenorhabditis remanei Sequencing Consortium"/>
            <person name="Wilson R.K."/>
        </authorList>
    </citation>
    <scope>NUCLEOTIDE SEQUENCE [LARGE SCALE GENOMIC DNA]</scope>
    <source>
        <strain evidence="2">PB4641</strain>
    </source>
</reference>
<feature type="transmembrane region" description="Helical" evidence="1">
    <location>
        <begin position="65"/>
        <end position="82"/>
    </location>
</feature>
<dbReference type="OrthoDB" id="5841283at2759"/>
<organism evidence="3">
    <name type="scientific">Caenorhabditis remanei</name>
    <name type="common">Caenorhabditis vulgaris</name>
    <dbReference type="NCBI Taxonomy" id="31234"/>
    <lineage>
        <taxon>Eukaryota</taxon>
        <taxon>Metazoa</taxon>
        <taxon>Ecdysozoa</taxon>
        <taxon>Nematoda</taxon>
        <taxon>Chromadorea</taxon>
        <taxon>Rhabditida</taxon>
        <taxon>Rhabditina</taxon>
        <taxon>Rhabditomorpha</taxon>
        <taxon>Rhabditoidea</taxon>
        <taxon>Rhabditidae</taxon>
        <taxon>Peloderinae</taxon>
        <taxon>Caenorhabditis</taxon>
    </lineage>
</organism>
<dbReference type="HOGENOM" id="CLU_049496_0_0_1"/>
<protein>
    <submittedName>
        <fullName evidence="2">CRE-SRU-13 protein</fullName>
    </submittedName>
</protein>
<dbReference type="InterPro" id="IPR003839">
    <property type="entry name" value="7TM_GPCR_serpentine_rcpt_Sru"/>
</dbReference>
<keyword evidence="3" id="KW-1185">Reference proteome</keyword>
<dbReference type="PANTHER" id="PTHR46045:SF3">
    <property type="entry name" value="SERPENTINE RECEPTOR, CLASS U"/>
    <property type="match status" value="1"/>
</dbReference>
<accession>E3MMB3</accession>
<keyword evidence="1" id="KW-1133">Transmembrane helix</keyword>
<dbReference type="Proteomes" id="UP000008281">
    <property type="component" value="Unassembled WGS sequence"/>
</dbReference>
<dbReference type="AlphaFoldDB" id="E3MMB3"/>
<dbReference type="Pfam" id="PF10322">
    <property type="entry name" value="7TM_GPCR_Sru"/>
    <property type="match status" value="1"/>
</dbReference>
<dbReference type="InParanoid" id="E3MMB3"/>
<feature type="transmembrane region" description="Helical" evidence="1">
    <location>
        <begin position="128"/>
        <end position="150"/>
    </location>
</feature>
<feature type="transmembrane region" description="Helical" evidence="1">
    <location>
        <begin position="22"/>
        <end position="44"/>
    </location>
</feature>
<gene>
    <name evidence="2" type="primary">Cre-sru-13</name>
    <name evidence="2" type="ORF">CRE_30031</name>
</gene>
<dbReference type="FunCoup" id="E3MMB3">
    <property type="interactions" value="11"/>
</dbReference>
<keyword evidence="1" id="KW-0472">Membrane</keyword>
<feature type="transmembrane region" description="Helical" evidence="1">
    <location>
        <begin position="294"/>
        <end position="315"/>
    </location>
</feature>
<dbReference type="PANTHER" id="PTHR46045">
    <property type="entry name" value="SERPENTINE RECEPTOR, CLASS U-RELATED"/>
    <property type="match status" value="1"/>
</dbReference>
<sequence>MDMNNVSIQGNPLYINYEFDFFTFPVLVACLPMAYLVPTVFIILKIFKVYCRQLAGKREETMNPYVFLVIVTSQLTVTFLVGNGRDLTFNLFQSICYIISDYITIRLPFTGILTSWCASQEPNHFLKVLFFFSIYFSYTSWLFPFLLSTLRLIPVYYPRKHNQFCSRIVKFSIPLIFVYPFLFTFTLIPAVGFCRQLLGPYQFGAIYIWFSGNWFDTKLINGLVLNLMLWLILCSISNLLLYLKLKKLKNNRKSVILQRAELSLTLTTFSMLLSFITNLTCAMIFLIFPSLTVYFIALRPFGNDCEIVFVPWVFYLTHPTFKKKKVIPKEVSRHGTLHTTY</sequence>
<dbReference type="OMA" id="NDCEICV"/>
<name>E3MMB3_CAERE</name>
<feature type="transmembrane region" description="Helical" evidence="1">
    <location>
        <begin position="171"/>
        <end position="193"/>
    </location>
</feature>
<dbReference type="STRING" id="31234.E3MMB3"/>
<keyword evidence="1" id="KW-0812">Transmembrane</keyword>
<dbReference type="EMBL" id="DS268456">
    <property type="protein sequence ID" value="EFP04768.1"/>
    <property type="molecule type" value="Genomic_DNA"/>
</dbReference>
<feature type="transmembrane region" description="Helical" evidence="1">
    <location>
        <begin position="264"/>
        <end position="288"/>
    </location>
</feature>